<organism evidence="2 3">
    <name type="scientific">Herbihabitans rhizosphaerae</name>
    <dbReference type="NCBI Taxonomy" id="1872711"/>
    <lineage>
        <taxon>Bacteria</taxon>
        <taxon>Bacillati</taxon>
        <taxon>Actinomycetota</taxon>
        <taxon>Actinomycetes</taxon>
        <taxon>Pseudonocardiales</taxon>
        <taxon>Pseudonocardiaceae</taxon>
        <taxon>Herbihabitans</taxon>
    </lineage>
</organism>
<dbReference type="AlphaFoldDB" id="A0A4V2ETE0"/>
<comment type="caution">
    <text evidence="2">The sequence shown here is derived from an EMBL/GenBank/DDBJ whole genome shotgun (WGS) entry which is preliminary data.</text>
</comment>
<evidence type="ECO:0000313" key="3">
    <source>
        <dbReference type="Proteomes" id="UP000294257"/>
    </source>
</evidence>
<name>A0A4V2ETE0_9PSEU</name>
<keyword evidence="3" id="KW-1185">Reference proteome</keyword>
<protein>
    <submittedName>
        <fullName evidence="2">NADPH-dependent ferric siderophore reductase</fullName>
    </submittedName>
</protein>
<dbReference type="SUPFAM" id="SSF63380">
    <property type="entry name" value="Riboflavin synthase domain-like"/>
    <property type="match status" value="1"/>
</dbReference>
<accession>A0A4V2ETE0</accession>
<reference evidence="2 3" key="1">
    <citation type="submission" date="2019-02" db="EMBL/GenBank/DDBJ databases">
        <title>Genomic Encyclopedia of Type Strains, Phase IV (KMG-IV): sequencing the most valuable type-strain genomes for metagenomic binning, comparative biology and taxonomic classification.</title>
        <authorList>
            <person name="Goeker M."/>
        </authorList>
    </citation>
    <scope>NUCLEOTIDE SEQUENCE [LARGE SCALE GENOMIC DNA]</scope>
    <source>
        <strain evidence="2 3">DSM 101727</strain>
    </source>
</reference>
<dbReference type="Pfam" id="PF04954">
    <property type="entry name" value="SIP"/>
    <property type="match status" value="1"/>
</dbReference>
<evidence type="ECO:0000259" key="1">
    <source>
        <dbReference type="PROSITE" id="PS51384"/>
    </source>
</evidence>
<dbReference type="Pfam" id="PF08021">
    <property type="entry name" value="FAD_binding_9"/>
    <property type="match status" value="1"/>
</dbReference>
<dbReference type="Gene3D" id="2.40.30.10">
    <property type="entry name" value="Translation factors"/>
    <property type="match status" value="1"/>
</dbReference>
<proteinExistence type="predicted"/>
<dbReference type="InterPro" id="IPR017927">
    <property type="entry name" value="FAD-bd_FR_type"/>
</dbReference>
<dbReference type="Proteomes" id="UP000294257">
    <property type="component" value="Unassembled WGS sequence"/>
</dbReference>
<evidence type="ECO:0000313" key="2">
    <source>
        <dbReference type="EMBL" id="RZS40743.1"/>
    </source>
</evidence>
<dbReference type="GO" id="GO:0016491">
    <property type="term" value="F:oxidoreductase activity"/>
    <property type="evidence" value="ECO:0007669"/>
    <property type="project" value="InterPro"/>
</dbReference>
<dbReference type="InterPro" id="IPR013113">
    <property type="entry name" value="SIP_FAD-bd"/>
</dbReference>
<feature type="domain" description="FAD-binding FR-type" evidence="1">
    <location>
        <begin position="1"/>
        <end position="122"/>
    </location>
</feature>
<dbReference type="PANTHER" id="PTHR30157">
    <property type="entry name" value="FERRIC REDUCTASE, NADPH-DEPENDENT"/>
    <property type="match status" value="1"/>
</dbReference>
<dbReference type="EMBL" id="SGWQ01000003">
    <property type="protein sequence ID" value="RZS40743.1"/>
    <property type="molecule type" value="Genomic_DNA"/>
</dbReference>
<dbReference type="Gene3D" id="3.40.50.80">
    <property type="entry name" value="Nucleotide-binding domain of ferredoxin-NADP reductase (FNR) module"/>
    <property type="match status" value="1"/>
</dbReference>
<dbReference type="PROSITE" id="PS51384">
    <property type="entry name" value="FAD_FR"/>
    <property type="match status" value="1"/>
</dbReference>
<dbReference type="InterPro" id="IPR039374">
    <property type="entry name" value="SIP_fam"/>
</dbReference>
<dbReference type="InterPro" id="IPR017938">
    <property type="entry name" value="Riboflavin_synthase-like_b-brl"/>
</dbReference>
<gene>
    <name evidence="2" type="ORF">EV193_10356</name>
</gene>
<sequence>MPVRRVHHVTPRMVRITLGSDELVDFVHDGTDQNVMLYFYDDAVELPEPLTLESARGMWSRVRPTIRSYTIARHDPDANEIDIDFVLHGDGGHGGPASAWAAAAKPGDQLIFVGPSPAYRPDPDADLYLLAGDETALPAIGVTLRGLPAGARARVFVEVDNAADELPLPTDADAEITWLHRDGVPPQDSELLVNAITAATLDGVVDAWIGAERAPVLAVRRHLLDERRLDRKHVRATTYWRAGQEGT</sequence>
<dbReference type="PANTHER" id="PTHR30157:SF0">
    <property type="entry name" value="NADPH-DEPENDENT FERRIC-CHELATE REDUCTASE"/>
    <property type="match status" value="1"/>
</dbReference>
<dbReference type="CDD" id="cd06193">
    <property type="entry name" value="siderophore_interacting"/>
    <property type="match status" value="1"/>
</dbReference>
<dbReference type="InterPro" id="IPR007037">
    <property type="entry name" value="SIP_rossman_dom"/>
</dbReference>
<dbReference type="InterPro" id="IPR039261">
    <property type="entry name" value="FNR_nucleotide-bd"/>
</dbReference>